<comment type="similarity">
    <text evidence="1">Belongs to the LysR transcriptional regulatory family.</text>
</comment>
<organism evidence="6 7">
    <name type="scientific">Vibrio maritimus</name>
    <dbReference type="NCBI Taxonomy" id="990268"/>
    <lineage>
        <taxon>Bacteria</taxon>
        <taxon>Pseudomonadati</taxon>
        <taxon>Pseudomonadota</taxon>
        <taxon>Gammaproteobacteria</taxon>
        <taxon>Vibrionales</taxon>
        <taxon>Vibrionaceae</taxon>
        <taxon>Vibrio</taxon>
    </lineage>
</organism>
<feature type="domain" description="HTH lysR-type" evidence="5">
    <location>
        <begin position="8"/>
        <end position="65"/>
    </location>
</feature>
<dbReference type="OrthoDB" id="6396370at2"/>
<proteinExistence type="inferred from homology"/>
<protein>
    <submittedName>
        <fullName evidence="6">Transcriptional regulator LysR family</fullName>
    </submittedName>
</protein>
<evidence type="ECO:0000313" key="6">
    <source>
        <dbReference type="EMBL" id="GAL18691.1"/>
    </source>
</evidence>
<keyword evidence="7" id="KW-1185">Reference proteome</keyword>
<reference evidence="6 7" key="1">
    <citation type="submission" date="2014-09" db="EMBL/GenBank/DDBJ databases">
        <title>Vibrio maritimus JCM 19235. (C45) whole genome shotgun sequence.</title>
        <authorList>
            <person name="Sawabe T."/>
            <person name="Meirelles P."/>
            <person name="Nakanishi M."/>
            <person name="Sayaka M."/>
            <person name="Hattori M."/>
            <person name="Ohkuma M."/>
        </authorList>
    </citation>
    <scope>NUCLEOTIDE SEQUENCE [LARGE SCALE GENOMIC DNA]</scope>
    <source>
        <strain evidence="7">JCM19235</strain>
    </source>
</reference>
<dbReference type="AlphaFoldDB" id="A0A090RTS3"/>
<dbReference type="Proteomes" id="UP000029228">
    <property type="component" value="Unassembled WGS sequence"/>
</dbReference>
<dbReference type="Gene3D" id="3.40.190.10">
    <property type="entry name" value="Periplasmic binding protein-like II"/>
    <property type="match status" value="2"/>
</dbReference>
<evidence type="ECO:0000259" key="5">
    <source>
        <dbReference type="PROSITE" id="PS50931"/>
    </source>
</evidence>
<dbReference type="SUPFAM" id="SSF46785">
    <property type="entry name" value="Winged helix' DNA-binding domain"/>
    <property type="match status" value="1"/>
</dbReference>
<dbReference type="PROSITE" id="PS50931">
    <property type="entry name" value="HTH_LYSR"/>
    <property type="match status" value="1"/>
</dbReference>
<evidence type="ECO:0000256" key="3">
    <source>
        <dbReference type="ARBA" id="ARBA00023125"/>
    </source>
</evidence>
<dbReference type="Gene3D" id="1.10.10.10">
    <property type="entry name" value="Winged helix-like DNA-binding domain superfamily/Winged helix DNA-binding domain"/>
    <property type="match status" value="1"/>
</dbReference>
<dbReference type="InterPro" id="IPR036388">
    <property type="entry name" value="WH-like_DNA-bd_sf"/>
</dbReference>
<dbReference type="GO" id="GO:0003677">
    <property type="term" value="F:DNA binding"/>
    <property type="evidence" value="ECO:0007669"/>
    <property type="project" value="UniProtKB-KW"/>
</dbReference>
<sequence>MTPNLDNFDLSLLPIVKSLVKYKSTKATALHLGISQASVSRNVAKINQAFGQNLFTRSAHGMEASPLAHRLASVTDQMLAPLQHALDELSEFDASTYSGNVSLVIDPYVLDEQADSLTKACSDAFPKAILTFDTWHSGAIEGLKSGDYHYCITDQDIVLPQAIFQEKLYEESAVIIARDNHPILSAPFDLSDIQKLPIVSIPAPDGHKSTVNIEGLFRNTDIEPNIVLQTHSLRVAASYLCNSNAIMFGSPSSAVHYEGISTFSVSKINVNLPHFDIYGGFNQTKRNNPLTQHIHSVIQGAFRNKDFPFQ</sequence>
<dbReference type="EMBL" id="BBMR01000003">
    <property type="protein sequence ID" value="GAL18691.1"/>
    <property type="molecule type" value="Genomic_DNA"/>
</dbReference>
<dbReference type="SUPFAM" id="SSF53850">
    <property type="entry name" value="Periplasmic binding protein-like II"/>
    <property type="match status" value="1"/>
</dbReference>
<evidence type="ECO:0000256" key="2">
    <source>
        <dbReference type="ARBA" id="ARBA00023015"/>
    </source>
</evidence>
<dbReference type="InterPro" id="IPR000847">
    <property type="entry name" value="LysR_HTH_N"/>
</dbReference>
<dbReference type="STRING" id="990268.JCM19235_2114"/>
<evidence type="ECO:0000256" key="1">
    <source>
        <dbReference type="ARBA" id="ARBA00009437"/>
    </source>
</evidence>
<dbReference type="GO" id="GO:0003700">
    <property type="term" value="F:DNA-binding transcription factor activity"/>
    <property type="evidence" value="ECO:0007669"/>
    <property type="project" value="InterPro"/>
</dbReference>
<evidence type="ECO:0000256" key="4">
    <source>
        <dbReference type="ARBA" id="ARBA00023163"/>
    </source>
</evidence>
<keyword evidence="2" id="KW-0805">Transcription regulation</keyword>
<evidence type="ECO:0000313" key="7">
    <source>
        <dbReference type="Proteomes" id="UP000029228"/>
    </source>
</evidence>
<keyword evidence="4" id="KW-0804">Transcription</keyword>
<comment type="caution">
    <text evidence="6">The sequence shown here is derived from an EMBL/GenBank/DDBJ whole genome shotgun (WGS) entry which is preliminary data.</text>
</comment>
<accession>A0A090RTS3</accession>
<dbReference type="InterPro" id="IPR050389">
    <property type="entry name" value="LysR-type_TF"/>
</dbReference>
<gene>
    <name evidence="6" type="ORF">JCM19235_2114</name>
</gene>
<dbReference type="InterPro" id="IPR036390">
    <property type="entry name" value="WH_DNA-bd_sf"/>
</dbReference>
<dbReference type="Pfam" id="PF03466">
    <property type="entry name" value="LysR_substrate"/>
    <property type="match status" value="1"/>
</dbReference>
<dbReference type="PANTHER" id="PTHR30118:SF15">
    <property type="entry name" value="TRANSCRIPTIONAL REGULATORY PROTEIN"/>
    <property type="match status" value="1"/>
</dbReference>
<reference evidence="6 7" key="2">
    <citation type="submission" date="2014-09" db="EMBL/GenBank/DDBJ databases">
        <authorList>
            <consortium name="NBRP consortium"/>
            <person name="Sawabe T."/>
            <person name="Meirelles P."/>
            <person name="Nakanishi M."/>
            <person name="Sayaka M."/>
            <person name="Hattori M."/>
            <person name="Ohkuma M."/>
        </authorList>
    </citation>
    <scope>NUCLEOTIDE SEQUENCE [LARGE SCALE GENOMIC DNA]</scope>
    <source>
        <strain evidence="7">JCM19235</strain>
    </source>
</reference>
<name>A0A090RTS3_9VIBR</name>
<keyword evidence="3" id="KW-0238">DNA-binding</keyword>
<dbReference type="Pfam" id="PF00126">
    <property type="entry name" value="HTH_1"/>
    <property type="match status" value="1"/>
</dbReference>
<dbReference type="InterPro" id="IPR005119">
    <property type="entry name" value="LysR_subst-bd"/>
</dbReference>
<dbReference type="PANTHER" id="PTHR30118">
    <property type="entry name" value="HTH-TYPE TRANSCRIPTIONAL REGULATOR LEUO-RELATED"/>
    <property type="match status" value="1"/>
</dbReference>